<dbReference type="EMBL" id="JAXBLV010000180">
    <property type="protein sequence ID" value="MDY3560567.1"/>
    <property type="molecule type" value="Genomic_DNA"/>
</dbReference>
<proteinExistence type="predicted"/>
<keyword evidence="2" id="KW-1185">Reference proteome</keyword>
<organism evidence="1 2">
    <name type="scientific">Gemmata algarum</name>
    <dbReference type="NCBI Taxonomy" id="2975278"/>
    <lineage>
        <taxon>Bacteria</taxon>
        <taxon>Pseudomonadati</taxon>
        <taxon>Planctomycetota</taxon>
        <taxon>Planctomycetia</taxon>
        <taxon>Gemmatales</taxon>
        <taxon>Gemmataceae</taxon>
        <taxon>Gemmata</taxon>
    </lineage>
</organism>
<protein>
    <recommendedName>
        <fullName evidence="3">IgGFc-binding protein N-terminal domain-containing protein</fullName>
    </recommendedName>
</protein>
<comment type="caution">
    <text evidence="1">The sequence shown here is derived from an EMBL/GenBank/DDBJ whole genome shotgun (WGS) entry which is preliminary data.</text>
</comment>
<sequence length="103" mass="11091">MPTFLFTVSGYESKGHHVGFLPGIPQSLLINSNVSSIGHGSEILLVIPDGHAIKTTIYDYYININDMTSANPIDMPIIPIFPLDVTTAMIPLGTKVYTADAEG</sequence>
<dbReference type="Proteomes" id="UP001272242">
    <property type="component" value="Unassembled WGS sequence"/>
</dbReference>
<accession>A0ABU5F1D1</accession>
<gene>
    <name evidence="1" type="ORF">R5W23_001811</name>
</gene>
<evidence type="ECO:0000313" key="2">
    <source>
        <dbReference type="Proteomes" id="UP001272242"/>
    </source>
</evidence>
<name>A0ABU5F1D1_9BACT</name>
<dbReference type="RefSeq" id="WP_320687113.1">
    <property type="nucleotide sequence ID" value="NZ_JAXBLV010000180.1"/>
</dbReference>
<reference evidence="2" key="1">
    <citation type="journal article" date="2023" name="Mar. Drugs">
        <title>Gemmata algarum, a Novel Planctomycete Isolated from an Algal Mat, Displays Antimicrobial Activity.</title>
        <authorList>
            <person name="Kumar G."/>
            <person name="Kallscheuer N."/>
            <person name="Kashif M."/>
            <person name="Ahamad S."/>
            <person name="Jagadeeshwari U."/>
            <person name="Pannikurungottu S."/>
            <person name="Haufschild T."/>
            <person name="Kabuu M."/>
            <person name="Sasikala C."/>
            <person name="Jogler C."/>
            <person name="Ramana C."/>
        </authorList>
    </citation>
    <scope>NUCLEOTIDE SEQUENCE [LARGE SCALE GENOMIC DNA]</scope>
    <source>
        <strain evidence="2">JC673</strain>
    </source>
</reference>
<evidence type="ECO:0000313" key="1">
    <source>
        <dbReference type="EMBL" id="MDY3560567.1"/>
    </source>
</evidence>
<evidence type="ECO:0008006" key="3">
    <source>
        <dbReference type="Google" id="ProtNLM"/>
    </source>
</evidence>